<keyword evidence="2" id="KW-0121">Carboxypeptidase</keyword>
<name>A0A543EAM2_9MICO</name>
<keyword evidence="2" id="KW-0645">Protease</keyword>
<dbReference type="AlphaFoldDB" id="A0A543EAM2"/>
<dbReference type="Pfam" id="PF00144">
    <property type="entry name" value="Beta-lactamase"/>
    <property type="match status" value="1"/>
</dbReference>
<proteinExistence type="predicted"/>
<dbReference type="PANTHER" id="PTHR46825:SF7">
    <property type="entry name" value="D-ALANYL-D-ALANINE CARBOXYPEPTIDASE"/>
    <property type="match status" value="1"/>
</dbReference>
<accession>A0A543EAM2</accession>
<dbReference type="EMBL" id="VFPE01000008">
    <property type="protein sequence ID" value="TQM18631.1"/>
    <property type="molecule type" value="Genomic_DNA"/>
</dbReference>
<dbReference type="Proteomes" id="UP000320235">
    <property type="component" value="Unassembled WGS sequence"/>
</dbReference>
<feature type="domain" description="Beta-lactamase-related" evidence="1">
    <location>
        <begin position="20"/>
        <end position="345"/>
    </location>
</feature>
<comment type="caution">
    <text evidence="2">The sequence shown here is derived from an EMBL/GenBank/DDBJ whole genome shotgun (WGS) entry which is preliminary data.</text>
</comment>
<dbReference type="Gene3D" id="3.40.710.10">
    <property type="entry name" value="DD-peptidase/beta-lactamase superfamily"/>
    <property type="match status" value="1"/>
</dbReference>
<dbReference type="RefSeq" id="WP_141896680.1">
    <property type="nucleotide sequence ID" value="NZ_BAABLH010000006.1"/>
</dbReference>
<reference evidence="2 3" key="1">
    <citation type="submission" date="2019-06" db="EMBL/GenBank/DDBJ databases">
        <title>Sequencing the genomes of 1000 actinobacteria strains.</title>
        <authorList>
            <person name="Klenk H.-P."/>
        </authorList>
    </citation>
    <scope>NUCLEOTIDE SEQUENCE [LARGE SCALE GENOMIC DNA]</scope>
    <source>
        <strain evidence="2 3">DSM 105492</strain>
    </source>
</reference>
<keyword evidence="2" id="KW-0378">Hydrolase</keyword>
<organism evidence="2 3">
    <name type="scientific">Microbacterium kyungheense</name>
    <dbReference type="NCBI Taxonomy" id="1263636"/>
    <lineage>
        <taxon>Bacteria</taxon>
        <taxon>Bacillati</taxon>
        <taxon>Actinomycetota</taxon>
        <taxon>Actinomycetes</taxon>
        <taxon>Micrococcales</taxon>
        <taxon>Microbacteriaceae</taxon>
        <taxon>Microbacterium</taxon>
    </lineage>
</organism>
<gene>
    <name evidence="2" type="ORF">FB391_3762</name>
</gene>
<dbReference type="OrthoDB" id="3174977at2"/>
<dbReference type="SUPFAM" id="SSF56601">
    <property type="entry name" value="beta-lactamase/transpeptidase-like"/>
    <property type="match status" value="1"/>
</dbReference>
<keyword evidence="3" id="KW-1185">Reference proteome</keyword>
<dbReference type="GO" id="GO:0004180">
    <property type="term" value="F:carboxypeptidase activity"/>
    <property type="evidence" value="ECO:0007669"/>
    <property type="project" value="UniProtKB-KW"/>
</dbReference>
<dbReference type="InterPro" id="IPR050491">
    <property type="entry name" value="AmpC-like"/>
</dbReference>
<evidence type="ECO:0000313" key="2">
    <source>
        <dbReference type="EMBL" id="TQM18631.1"/>
    </source>
</evidence>
<protein>
    <submittedName>
        <fullName evidence="2">D-alanyl-D-alanine carboxypeptidase</fullName>
    </submittedName>
</protein>
<sequence length="378" mass="41021">MTLATPNQTAAQAQDRPELQQILDDIVASGITGITLRVRDERGDWTGAAGRAELGSDALPPIDGHVRVGSNTKTFTAALALRLVEEGRLDLDASAAGYLRGFDLDPRITVRMLLQHTSGVFNFTGEFYPDGTVVAGIPSTISGKEWVDSRFTRYAPEELVRLALSKPGRFEPGTDWSYSNTNYVIVRLIVEKVTGRPIAEEMDRAIFTPLGLRDTAQPTYETAIAEPHPHAYYRYDDDGVERTVDVSEHNPSWISSGGDMISTSQDLQTFLTSLVTGRLLPAQLLTEMRTTTPTPIPGMEYGLGVFVQDLGEHGTVITHNGGAAGYAALVYCTPDGRRSMTATLNYIDDAALTLAVPFQQGSQRLVDAVFRTAPAVTA</sequence>
<evidence type="ECO:0000259" key="1">
    <source>
        <dbReference type="Pfam" id="PF00144"/>
    </source>
</evidence>
<dbReference type="InterPro" id="IPR001466">
    <property type="entry name" value="Beta-lactam-related"/>
</dbReference>
<dbReference type="PANTHER" id="PTHR46825">
    <property type="entry name" value="D-ALANYL-D-ALANINE-CARBOXYPEPTIDASE/ENDOPEPTIDASE AMPH"/>
    <property type="match status" value="1"/>
</dbReference>
<dbReference type="InterPro" id="IPR012338">
    <property type="entry name" value="Beta-lactam/transpept-like"/>
</dbReference>
<evidence type="ECO:0000313" key="3">
    <source>
        <dbReference type="Proteomes" id="UP000320235"/>
    </source>
</evidence>